<organism evidence="2 3">
    <name type="scientific">Apostasia shenzhenica</name>
    <dbReference type="NCBI Taxonomy" id="1088818"/>
    <lineage>
        <taxon>Eukaryota</taxon>
        <taxon>Viridiplantae</taxon>
        <taxon>Streptophyta</taxon>
        <taxon>Embryophyta</taxon>
        <taxon>Tracheophyta</taxon>
        <taxon>Spermatophyta</taxon>
        <taxon>Magnoliopsida</taxon>
        <taxon>Liliopsida</taxon>
        <taxon>Asparagales</taxon>
        <taxon>Orchidaceae</taxon>
        <taxon>Apostasioideae</taxon>
        <taxon>Apostasia</taxon>
    </lineage>
</organism>
<dbReference type="Proteomes" id="UP000236161">
    <property type="component" value="Unassembled WGS sequence"/>
</dbReference>
<evidence type="ECO:0000313" key="3">
    <source>
        <dbReference type="Proteomes" id="UP000236161"/>
    </source>
</evidence>
<protein>
    <submittedName>
        <fullName evidence="2">Uncharacterized protein</fullName>
    </submittedName>
</protein>
<accession>A0A2I0B3F4</accession>
<evidence type="ECO:0000313" key="2">
    <source>
        <dbReference type="EMBL" id="PKA62323.1"/>
    </source>
</evidence>
<proteinExistence type="predicted"/>
<dbReference type="EMBL" id="KZ451918">
    <property type="protein sequence ID" value="PKA62323.1"/>
    <property type="molecule type" value="Genomic_DNA"/>
</dbReference>
<sequence>MADIMLGRLLIDELCSLVVECKKNSRQQQELTVSNLSTSSRKPPWNTRSSVEQDDDEGWESPPWEPKTCGFGELVHRTFHGYNSPATEALAYSDLSRRL</sequence>
<evidence type="ECO:0000256" key="1">
    <source>
        <dbReference type="SAM" id="MobiDB-lite"/>
    </source>
</evidence>
<keyword evidence="3" id="KW-1185">Reference proteome</keyword>
<feature type="region of interest" description="Disordered" evidence="1">
    <location>
        <begin position="29"/>
        <end position="64"/>
    </location>
</feature>
<name>A0A2I0B3F4_9ASPA</name>
<dbReference type="AlphaFoldDB" id="A0A2I0B3F4"/>
<gene>
    <name evidence="2" type="ORF">AXF42_Ash016115</name>
</gene>
<reference evidence="2 3" key="1">
    <citation type="journal article" date="2017" name="Nature">
        <title>The Apostasia genome and the evolution of orchids.</title>
        <authorList>
            <person name="Zhang G.Q."/>
            <person name="Liu K.W."/>
            <person name="Li Z."/>
            <person name="Lohaus R."/>
            <person name="Hsiao Y.Y."/>
            <person name="Niu S.C."/>
            <person name="Wang J.Y."/>
            <person name="Lin Y.C."/>
            <person name="Xu Q."/>
            <person name="Chen L.J."/>
            <person name="Yoshida K."/>
            <person name="Fujiwara S."/>
            <person name="Wang Z.W."/>
            <person name="Zhang Y.Q."/>
            <person name="Mitsuda N."/>
            <person name="Wang M."/>
            <person name="Liu G.H."/>
            <person name="Pecoraro L."/>
            <person name="Huang H.X."/>
            <person name="Xiao X.J."/>
            <person name="Lin M."/>
            <person name="Wu X.Y."/>
            <person name="Wu W.L."/>
            <person name="Chen Y.Y."/>
            <person name="Chang S.B."/>
            <person name="Sakamoto S."/>
            <person name="Ohme-Takagi M."/>
            <person name="Yagi M."/>
            <person name="Zeng S.J."/>
            <person name="Shen C.Y."/>
            <person name="Yeh C.M."/>
            <person name="Luo Y.B."/>
            <person name="Tsai W.C."/>
            <person name="Van de Peer Y."/>
            <person name="Liu Z.J."/>
        </authorList>
    </citation>
    <scope>NUCLEOTIDE SEQUENCE [LARGE SCALE GENOMIC DNA]</scope>
    <source>
        <strain evidence="3">cv. Shenzhen</strain>
        <tissue evidence="2">Stem</tissue>
    </source>
</reference>
<feature type="compositionally biased region" description="Polar residues" evidence="1">
    <location>
        <begin position="29"/>
        <end position="50"/>
    </location>
</feature>